<sequence length="145" mass="15491">MIDDPGPGSHPSPDQDSCQVEPRPSGSAWARKFAFALAGLIYAVRSQNSFWIHLPIAVAVIAVAAWLQVEAWRWCMLVVATGMVIAAELVNTSIEMIVKVLHPDHDVRIGHALDAAAAAVLVTAIGAVTVGLITLGPPLYQWMSD</sequence>
<evidence type="ECO:0000256" key="17">
    <source>
        <dbReference type="PIRSR" id="PIRSR600829-3"/>
    </source>
</evidence>
<feature type="binding site" evidence="17">
    <location>
        <position position="95"/>
    </location>
    <ligand>
        <name>ATP</name>
        <dbReference type="ChEBI" id="CHEBI:30616"/>
    </ligand>
</feature>
<evidence type="ECO:0000313" key="22">
    <source>
        <dbReference type="Proteomes" id="UP000318538"/>
    </source>
</evidence>
<feature type="region of interest" description="Disordered" evidence="19">
    <location>
        <begin position="1"/>
        <end position="24"/>
    </location>
</feature>
<dbReference type="EMBL" id="CP036525">
    <property type="protein sequence ID" value="QDT01743.1"/>
    <property type="molecule type" value="Genomic_DNA"/>
</dbReference>
<keyword evidence="3" id="KW-1003">Cell membrane</keyword>
<feature type="binding site" evidence="16">
    <location>
        <begin position="66"/>
        <end position="69"/>
    </location>
    <ligand>
        <name>substrate</name>
    </ligand>
</feature>
<evidence type="ECO:0000256" key="20">
    <source>
        <dbReference type="SAM" id="Phobius"/>
    </source>
</evidence>
<evidence type="ECO:0000256" key="2">
    <source>
        <dbReference type="ARBA" id="ARBA00005967"/>
    </source>
</evidence>
<dbReference type="AlphaFoldDB" id="A0A517N3N2"/>
<dbReference type="RefSeq" id="WP_145167513.1">
    <property type="nucleotide sequence ID" value="NZ_CP036525.1"/>
</dbReference>
<dbReference type="Pfam" id="PF01219">
    <property type="entry name" value="DAGK_prokar"/>
    <property type="match status" value="1"/>
</dbReference>
<comment type="cofactor">
    <cofactor evidence="18">
        <name>Mg(2+)</name>
        <dbReference type="ChEBI" id="CHEBI:18420"/>
    </cofactor>
    <text evidence="18">Mn(2+), Zn(2+), Cd(2+) and Co(2+) support activity to lesser extents.</text>
</comment>
<evidence type="ECO:0000256" key="18">
    <source>
        <dbReference type="PIRSR" id="PIRSR600829-4"/>
    </source>
</evidence>
<evidence type="ECO:0000256" key="5">
    <source>
        <dbReference type="ARBA" id="ARBA00022679"/>
    </source>
</evidence>
<evidence type="ECO:0000256" key="10">
    <source>
        <dbReference type="ARBA" id="ARBA00022989"/>
    </source>
</evidence>
<dbReference type="Gene3D" id="1.10.287.3610">
    <property type="match status" value="1"/>
</dbReference>
<feature type="transmembrane region" description="Helical" evidence="20">
    <location>
        <begin position="50"/>
        <end position="67"/>
    </location>
</feature>
<keyword evidence="10 20" id="KW-1133">Transmembrane helix</keyword>
<reference evidence="21 22" key="1">
    <citation type="submission" date="2019-02" db="EMBL/GenBank/DDBJ databases">
        <title>Deep-cultivation of Planctomycetes and their phenomic and genomic characterization uncovers novel biology.</title>
        <authorList>
            <person name="Wiegand S."/>
            <person name="Jogler M."/>
            <person name="Boedeker C."/>
            <person name="Pinto D."/>
            <person name="Vollmers J."/>
            <person name="Rivas-Marin E."/>
            <person name="Kohn T."/>
            <person name="Peeters S.H."/>
            <person name="Heuer A."/>
            <person name="Rast P."/>
            <person name="Oberbeckmann S."/>
            <person name="Bunk B."/>
            <person name="Jeske O."/>
            <person name="Meyerdierks A."/>
            <person name="Storesund J.E."/>
            <person name="Kallscheuer N."/>
            <person name="Luecker S."/>
            <person name="Lage O.M."/>
            <person name="Pohl T."/>
            <person name="Merkel B.J."/>
            <person name="Hornburger P."/>
            <person name="Mueller R.-W."/>
            <person name="Bruemmer F."/>
            <person name="Labrenz M."/>
            <person name="Spormann A.M."/>
            <person name="Op den Camp H."/>
            <person name="Overmann J."/>
            <person name="Amann R."/>
            <person name="Jetten M.S.M."/>
            <person name="Mascher T."/>
            <person name="Medema M.H."/>
            <person name="Devos D.P."/>
            <person name="Kaster A.-K."/>
            <person name="Ovreas L."/>
            <person name="Rohde M."/>
            <person name="Galperin M.Y."/>
            <person name="Jogler C."/>
        </authorList>
    </citation>
    <scope>NUCLEOTIDE SEQUENCE [LARGE SCALE GENOMIC DNA]</scope>
    <source>
        <strain evidence="21 22">K22_7</strain>
    </source>
</reference>
<dbReference type="InterPro" id="IPR036945">
    <property type="entry name" value="DAGK_sf"/>
</dbReference>
<keyword evidence="22" id="KW-1185">Reference proteome</keyword>
<dbReference type="PANTHER" id="PTHR34299:SF1">
    <property type="entry name" value="DIACYLGLYCEROL KINASE"/>
    <property type="match status" value="1"/>
</dbReference>
<keyword evidence="5 21" id="KW-0808">Transferase</keyword>
<evidence type="ECO:0000256" key="8">
    <source>
        <dbReference type="ARBA" id="ARBA00022777"/>
    </source>
</evidence>
<evidence type="ECO:0000256" key="16">
    <source>
        <dbReference type="PIRSR" id="PIRSR600829-2"/>
    </source>
</evidence>
<dbReference type="InterPro" id="IPR000829">
    <property type="entry name" value="DAGK"/>
</dbReference>
<feature type="active site" description="Proton acceptor" evidence="15">
    <location>
        <position position="88"/>
    </location>
</feature>
<organism evidence="21 22">
    <name type="scientific">Rubripirellula lacrimiformis</name>
    <dbReference type="NCBI Taxonomy" id="1930273"/>
    <lineage>
        <taxon>Bacteria</taxon>
        <taxon>Pseudomonadati</taxon>
        <taxon>Planctomycetota</taxon>
        <taxon>Planctomycetia</taxon>
        <taxon>Pirellulales</taxon>
        <taxon>Pirellulaceae</taxon>
        <taxon>Rubripirellula</taxon>
    </lineage>
</organism>
<protein>
    <submittedName>
        <fullName evidence="21">Undecaprenol kinase</fullName>
        <ecNumber evidence="21">2.7.1.66</ecNumber>
    </submittedName>
</protein>
<feature type="binding site" evidence="16">
    <location>
        <position position="88"/>
    </location>
    <ligand>
        <name>substrate</name>
    </ligand>
</feature>
<dbReference type="GO" id="GO:0005886">
    <property type="term" value="C:plasma membrane"/>
    <property type="evidence" value="ECO:0007669"/>
    <property type="project" value="UniProtKB-SubCell"/>
</dbReference>
<keyword evidence="13" id="KW-0594">Phospholipid biosynthesis</keyword>
<comment type="subcellular location">
    <subcellularLocation>
        <location evidence="1">Cell membrane</location>
        <topology evidence="1">Multi-pass membrane protein</topology>
    </subcellularLocation>
</comment>
<evidence type="ECO:0000256" key="15">
    <source>
        <dbReference type="PIRSR" id="PIRSR600829-1"/>
    </source>
</evidence>
<keyword evidence="18" id="KW-0460">Magnesium</keyword>
<evidence type="ECO:0000313" key="21">
    <source>
        <dbReference type="EMBL" id="QDT01743.1"/>
    </source>
</evidence>
<evidence type="ECO:0000256" key="3">
    <source>
        <dbReference type="ARBA" id="ARBA00022475"/>
    </source>
</evidence>
<feature type="binding site" evidence="18">
    <location>
        <position position="95"/>
    </location>
    <ligand>
        <name>a divalent metal cation</name>
        <dbReference type="ChEBI" id="CHEBI:60240"/>
    </ligand>
</feature>
<evidence type="ECO:0000256" key="12">
    <source>
        <dbReference type="ARBA" id="ARBA00023136"/>
    </source>
</evidence>
<dbReference type="OrthoDB" id="290917at2"/>
<feature type="transmembrane region" description="Helical" evidence="20">
    <location>
        <begin position="74"/>
        <end position="98"/>
    </location>
</feature>
<keyword evidence="7 17" id="KW-0547">Nucleotide-binding</keyword>
<dbReference type="GO" id="GO:0036433">
    <property type="term" value="F:di-trans, poly-cis-undecaprenol kinase activity"/>
    <property type="evidence" value="ECO:0007669"/>
    <property type="project" value="UniProtKB-EC"/>
</dbReference>
<name>A0A517N3N2_9BACT</name>
<keyword evidence="6 20" id="KW-0812">Transmembrane</keyword>
<evidence type="ECO:0000256" key="13">
    <source>
        <dbReference type="ARBA" id="ARBA00023209"/>
    </source>
</evidence>
<evidence type="ECO:0000256" key="4">
    <source>
        <dbReference type="ARBA" id="ARBA00022516"/>
    </source>
</evidence>
<evidence type="ECO:0000256" key="1">
    <source>
        <dbReference type="ARBA" id="ARBA00004651"/>
    </source>
</evidence>
<evidence type="ECO:0000256" key="19">
    <source>
        <dbReference type="SAM" id="MobiDB-lite"/>
    </source>
</evidence>
<dbReference type="CDD" id="cd14263">
    <property type="entry name" value="DAGK_IM_like"/>
    <property type="match status" value="1"/>
</dbReference>
<comment type="similarity">
    <text evidence="2">Belongs to the bacterial diacylglycerol kinase family.</text>
</comment>
<dbReference type="GO" id="GO:0046872">
    <property type="term" value="F:metal ion binding"/>
    <property type="evidence" value="ECO:0007669"/>
    <property type="project" value="UniProtKB-KW"/>
</dbReference>
<dbReference type="Proteomes" id="UP000318538">
    <property type="component" value="Chromosome"/>
</dbReference>
<keyword evidence="12 20" id="KW-0472">Membrane</keyword>
<dbReference type="GO" id="GO:0008654">
    <property type="term" value="P:phospholipid biosynthetic process"/>
    <property type="evidence" value="ECO:0007669"/>
    <property type="project" value="UniProtKB-KW"/>
</dbReference>
<keyword evidence="9 17" id="KW-0067">ATP-binding</keyword>
<keyword evidence="14" id="KW-1208">Phospholipid metabolism</keyword>
<evidence type="ECO:0000256" key="7">
    <source>
        <dbReference type="ARBA" id="ARBA00022741"/>
    </source>
</evidence>
<evidence type="ECO:0000256" key="9">
    <source>
        <dbReference type="ARBA" id="ARBA00022840"/>
    </source>
</evidence>
<gene>
    <name evidence="21" type="primary">dgkA</name>
    <name evidence="21" type="ORF">K227x_01100</name>
</gene>
<evidence type="ECO:0000256" key="14">
    <source>
        <dbReference type="ARBA" id="ARBA00023264"/>
    </source>
</evidence>
<feature type="compositionally biased region" description="Low complexity" evidence="19">
    <location>
        <begin position="1"/>
        <end position="17"/>
    </location>
</feature>
<dbReference type="EC" id="2.7.1.66" evidence="21"/>
<accession>A0A517N3N2</accession>
<evidence type="ECO:0000256" key="11">
    <source>
        <dbReference type="ARBA" id="ARBA00023098"/>
    </source>
</evidence>
<feature type="transmembrane region" description="Helical" evidence="20">
    <location>
        <begin position="118"/>
        <end position="140"/>
    </location>
</feature>
<keyword evidence="11" id="KW-0443">Lipid metabolism</keyword>
<proteinExistence type="inferred from homology"/>
<dbReference type="KEGG" id="rlc:K227x_01100"/>
<dbReference type="GO" id="GO:0005524">
    <property type="term" value="F:ATP binding"/>
    <property type="evidence" value="ECO:0007669"/>
    <property type="project" value="UniProtKB-KW"/>
</dbReference>
<evidence type="ECO:0000256" key="6">
    <source>
        <dbReference type="ARBA" id="ARBA00022692"/>
    </source>
</evidence>
<dbReference type="PANTHER" id="PTHR34299">
    <property type="entry name" value="DIACYLGLYCEROL KINASE"/>
    <property type="match status" value="1"/>
</dbReference>
<keyword evidence="4" id="KW-0444">Lipid biosynthesis</keyword>
<keyword evidence="8 21" id="KW-0418">Kinase</keyword>
<keyword evidence="18" id="KW-0479">Metal-binding</keyword>